<name>A0AAV1SQY0_9ROSI</name>
<gene>
    <name evidence="1" type="ORF">DCAF_LOCUS26250</name>
</gene>
<keyword evidence="2" id="KW-1185">Reference proteome</keyword>
<protein>
    <submittedName>
        <fullName evidence="1">Uncharacterized protein</fullName>
    </submittedName>
</protein>
<dbReference type="Proteomes" id="UP001314170">
    <property type="component" value="Unassembled WGS sequence"/>
</dbReference>
<evidence type="ECO:0000313" key="2">
    <source>
        <dbReference type="Proteomes" id="UP001314170"/>
    </source>
</evidence>
<accession>A0AAV1SQY0</accession>
<sequence>MGDPPDFNKGLLFLREREGKLNQRTLGLPNNIISYNPLENCCTYIRGSIEELLDCPTICCLIFHCKVPDLSVTRKGN</sequence>
<reference evidence="1 2" key="1">
    <citation type="submission" date="2024-01" db="EMBL/GenBank/DDBJ databases">
        <authorList>
            <person name="Waweru B."/>
        </authorList>
    </citation>
    <scope>NUCLEOTIDE SEQUENCE [LARGE SCALE GENOMIC DNA]</scope>
</reference>
<comment type="caution">
    <text evidence="1">The sequence shown here is derived from an EMBL/GenBank/DDBJ whole genome shotgun (WGS) entry which is preliminary data.</text>
</comment>
<organism evidence="1 2">
    <name type="scientific">Dovyalis caffra</name>
    <dbReference type="NCBI Taxonomy" id="77055"/>
    <lineage>
        <taxon>Eukaryota</taxon>
        <taxon>Viridiplantae</taxon>
        <taxon>Streptophyta</taxon>
        <taxon>Embryophyta</taxon>
        <taxon>Tracheophyta</taxon>
        <taxon>Spermatophyta</taxon>
        <taxon>Magnoliopsida</taxon>
        <taxon>eudicotyledons</taxon>
        <taxon>Gunneridae</taxon>
        <taxon>Pentapetalae</taxon>
        <taxon>rosids</taxon>
        <taxon>fabids</taxon>
        <taxon>Malpighiales</taxon>
        <taxon>Salicaceae</taxon>
        <taxon>Flacourtieae</taxon>
        <taxon>Dovyalis</taxon>
    </lineage>
</organism>
<dbReference type="EMBL" id="CAWUPB010001197">
    <property type="protein sequence ID" value="CAK7355986.1"/>
    <property type="molecule type" value="Genomic_DNA"/>
</dbReference>
<evidence type="ECO:0000313" key="1">
    <source>
        <dbReference type="EMBL" id="CAK7355986.1"/>
    </source>
</evidence>
<proteinExistence type="predicted"/>
<dbReference type="AlphaFoldDB" id="A0AAV1SQY0"/>